<feature type="compositionally biased region" description="Basic and acidic residues" evidence="1">
    <location>
        <begin position="43"/>
        <end position="56"/>
    </location>
</feature>
<name>J3M1I2_ORYBR</name>
<evidence type="ECO:0000313" key="3">
    <source>
        <dbReference type="Proteomes" id="UP000006038"/>
    </source>
</evidence>
<dbReference type="Proteomes" id="UP000006038">
    <property type="component" value="Chromosome 4"/>
</dbReference>
<dbReference type="EnsemblPlants" id="OB04G32570.1">
    <property type="protein sequence ID" value="OB04G32570.1"/>
    <property type="gene ID" value="OB04G32570"/>
</dbReference>
<reference evidence="2" key="2">
    <citation type="submission" date="2013-04" db="UniProtKB">
        <authorList>
            <consortium name="EnsemblPlants"/>
        </authorList>
    </citation>
    <scope>IDENTIFICATION</scope>
</reference>
<evidence type="ECO:0000313" key="2">
    <source>
        <dbReference type="EnsemblPlants" id="OB04G32570.1"/>
    </source>
</evidence>
<evidence type="ECO:0000256" key="1">
    <source>
        <dbReference type="SAM" id="MobiDB-lite"/>
    </source>
</evidence>
<dbReference type="Gramene" id="OB04G32570.1">
    <property type="protein sequence ID" value="OB04G32570.1"/>
    <property type="gene ID" value="OB04G32570"/>
</dbReference>
<feature type="region of interest" description="Disordered" evidence="1">
    <location>
        <begin position="1"/>
        <end position="73"/>
    </location>
</feature>
<protein>
    <submittedName>
        <fullName evidence="2">Uncharacterized protein</fullName>
    </submittedName>
</protein>
<organism evidence="2">
    <name type="scientific">Oryza brachyantha</name>
    <name type="common">malo sina</name>
    <dbReference type="NCBI Taxonomy" id="4533"/>
    <lineage>
        <taxon>Eukaryota</taxon>
        <taxon>Viridiplantae</taxon>
        <taxon>Streptophyta</taxon>
        <taxon>Embryophyta</taxon>
        <taxon>Tracheophyta</taxon>
        <taxon>Spermatophyta</taxon>
        <taxon>Magnoliopsida</taxon>
        <taxon>Liliopsida</taxon>
        <taxon>Poales</taxon>
        <taxon>Poaceae</taxon>
        <taxon>BOP clade</taxon>
        <taxon>Oryzoideae</taxon>
        <taxon>Oryzeae</taxon>
        <taxon>Oryzinae</taxon>
        <taxon>Oryza</taxon>
    </lineage>
</organism>
<dbReference type="AlphaFoldDB" id="J3M1I2"/>
<sequence length="73" mass="8120">PIGSLYTQHKTYKKKKSSTIPAASASSVTNPTQFLLPKKSRKESKNPDPHMQERSRFCSLSRAGTDSTSKTHK</sequence>
<reference evidence="2" key="1">
    <citation type="journal article" date="2013" name="Nat. Commun.">
        <title>Whole-genome sequencing of Oryza brachyantha reveals mechanisms underlying Oryza genome evolution.</title>
        <authorList>
            <person name="Chen J."/>
            <person name="Huang Q."/>
            <person name="Gao D."/>
            <person name="Wang J."/>
            <person name="Lang Y."/>
            <person name="Liu T."/>
            <person name="Li B."/>
            <person name="Bai Z."/>
            <person name="Luis Goicoechea J."/>
            <person name="Liang C."/>
            <person name="Chen C."/>
            <person name="Zhang W."/>
            <person name="Sun S."/>
            <person name="Liao Y."/>
            <person name="Zhang X."/>
            <person name="Yang L."/>
            <person name="Song C."/>
            <person name="Wang M."/>
            <person name="Shi J."/>
            <person name="Liu G."/>
            <person name="Liu J."/>
            <person name="Zhou H."/>
            <person name="Zhou W."/>
            <person name="Yu Q."/>
            <person name="An N."/>
            <person name="Chen Y."/>
            <person name="Cai Q."/>
            <person name="Wang B."/>
            <person name="Liu B."/>
            <person name="Min J."/>
            <person name="Huang Y."/>
            <person name="Wu H."/>
            <person name="Li Z."/>
            <person name="Zhang Y."/>
            <person name="Yin Y."/>
            <person name="Song W."/>
            <person name="Jiang J."/>
            <person name="Jackson S.A."/>
            <person name="Wing R.A."/>
            <person name="Wang J."/>
            <person name="Chen M."/>
        </authorList>
    </citation>
    <scope>NUCLEOTIDE SEQUENCE [LARGE SCALE GENOMIC DNA]</scope>
    <source>
        <strain evidence="2">cv. IRGC 101232</strain>
    </source>
</reference>
<feature type="compositionally biased region" description="Polar residues" evidence="1">
    <location>
        <begin position="62"/>
        <end position="73"/>
    </location>
</feature>
<proteinExistence type="predicted"/>
<feature type="compositionally biased region" description="Polar residues" evidence="1">
    <location>
        <begin position="18"/>
        <end position="33"/>
    </location>
</feature>
<keyword evidence="3" id="KW-1185">Reference proteome</keyword>
<accession>J3M1I2</accession>
<dbReference type="HOGENOM" id="CLU_2712210_0_0_1"/>